<dbReference type="AlphaFoldDB" id="A0A6V7NUS2"/>
<feature type="repeat" description="PPR" evidence="4">
    <location>
        <begin position="9"/>
        <end position="43"/>
    </location>
</feature>
<dbReference type="InterPro" id="IPR002885">
    <property type="entry name" value="PPR_rpt"/>
</dbReference>
<keyword evidence="2" id="KW-0677">Repeat</keyword>
<evidence type="ECO:0000256" key="1">
    <source>
        <dbReference type="ARBA" id="ARBA00007626"/>
    </source>
</evidence>
<protein>
    <recommendedName>
        <fullName evidence="6">Pentatricopeptide repeat-containing protein</fullName>
    </recommendedName>
</protein>
<dbReference type="Gene3D" id="1.25.40.10">
    <property type="entry name" value="Tetratricopeptide repeat domain"/>
    <property type="match status" value="1"/>
</dbReference>
<keyword evidence="3" id="KW-0809">Transit peptide</keyword>
<reference evidence="5" key="1">
    <citation type="submission" date="2020-07" db="EMBL/GenBank/DDBJ databases">
        <authorList>
            <person name="Lin J."/>
        </authorList>
    </citation>
    <scope>NUCLEOTIDE SEQUENCE</scope>
</reference>
<name>A0A6V7NUS2_ANACO</name>
<dbReference type="PANTHER" id="PTHR47939:SF13">
    <property type="entry name" value="OS03G0201400 PROTEIN"/>
    <property type="match status" value="1"/>
</dbReference>
<evidence type="ECO:0008006" key="6">
    <source>
        <dbReference type="Google" id="ProtNLM"/>
    </source>
</evidence>
<organism evidence="5">
    <name type="scientific">Ananas comosus var. bracteatus</name>
    <name type="common">red pineapple</name>
    <dbReference type="NCBI Taxonomy" id="296719"/>
    <lineage>
        <taxon>Eukaryota</taxon>
        <taxon>Viridiplantae</taxon>
        <taxon>Streptophyta</taxon>
        <taxon>Embryophyta</taxon>
        <taxon>Tracheophyta</taxon>
        <taxon>Spermatophyta</taxon>
        <taxon>Magnoliopsida</taxon>
        <taxon>Liliopsida</taxon>
        <taxon>Poales</taxon>
        <taxon>Bromeliaceae</taxon>
        <taxon>Bromelioideae</taxon>
        <taxon>Ananas</taxon>
    </lineage>
</organism>
<gene>
    <name evidence="5" type="ORF">CB5_LOCUS5305</name>
</gene>
<dbReference type="InterPro" id="IPR050667">
    <property type="entry name" value="PPR-containing_protein"/>
</dbReference>
<evidence type="ECO:0000256" key="3">
    <source>
        <dbReference type="ARBA" id="ARBA00022946"/>
    </source>
</evidence>
<dbReference type="Pfam" id="PF12854">
    <property type="entry name" value="PPR_1"/>
    <property type="match status" value="1"/>
</dbReference>
<evidence type="ECO:0000313" key="5">
    <source>
        <dbReference type="EMBL" id="CAD1822094.1"/>
    </source>
</evidence>
<dbReference type="PANTHER" id="PTHR47939">
    <property type="entry name" value="MEMBRANE-ASSOCIATED SALT-INDUCIBLE PROTEIN-LIKE"/>
    <property type="match status" value="1"/>
</dbReference>
<dbReference type="Pfam" id="PF13041">
    <property type="entry name" value="PPR_2"/>
    <property type="match status" value="1"/>
</dbReference>
<evidence type="ECO:0000256" key="4">
    <source>
        <dbReference type="PROSITE-ProRule" id="PRU00708"/>
    </source>
</evidence>
<dbReference type="InterPro" id="IPR011990">
    <property type="entry name" value="TPR-like_helical_dom_sf"/>
</dbReference>
<feature type="repeat" description="PPR" evidence="4">
    <location>
        <begin position="44"/>
        <end position="78"/>
    </location>
</feature>
<sequence length="132" mass="14974">MERAGLEVDVYTYGVLMRGLCEEGNLKDAWKLFESMSEKKQKPSNVIYDTMIYGHCKEGSSYRALRLVKEMRDNSLVLNVASYGLTIRLLVKDGKLREAEALLNEMVLFGLPVSDSICRALYDAKMRSHSNS</sequence>
<comment type="similarity">
    <text evidence="1">Belongs to the PPR family. P subfamily.</text>
</comment>
<proteinExistence type="inferred from homology"/>
<dbReference type="PROSITE" id="PS51375">
    <property type="entry name" value="PPR"/>
    <property type="match status" value="3"/>
</dbReference>
<dbReference type="EMBL" id="LR862142">
    <property type="protein sequence ID" value="CAD1822094.1"/>
    <property type="molecule type" value="Genomic_DNA"/>
</dbReference>
<dbReference type="NCBIfam" id="TIGR00756">
    <property type="entry name" value="PPR"/>
    <property type="match status" value="3"/>
</dbReference>
<feature type="repeat" description="PPR" evidence="4">
    <location>
        <begin position="79"/>
        <end position="113"/>
    </location>
</feature>
<evidence type="ECO:0000256" key="2">
    <source>
        <dbReference type="ARBA" id="ARBA00022737"/>
    </source>
</evidence>
<accession>A0A6V7NUS2</accession>